<dbReference type="PANTHER" id="PTHR33711:SF10">
    <property type="entry name" value="INTRADIOL RING-CLEAVAGE DIOXYGENASES DOMAIN-CONTAINING PROTEIN"/>
    <property type="match status" value="1"/>
</dbReference>
<dbReference type="CDD" id="cd03459">
    <property type="entry name" value="3_4-PCD"/>
    <property type="match status" value="1"/>
</dbReference>
<comment type="caution">
    <text evidence="5">The sequence shown here is derived from an EMBL/GenBank/DDBJ whole genome shotgun (WGS) entry which is preliminary data.</text>
</comment>
<reference evidence="5 6" key="1">
    <citation type="submission" date="2015-03" db="EMBL/GenBank/DDBJ databases">
        <title>Draft genome sequences of two protease-producing strains of Arsukibacterium isolated from two cold and alkaline environments.</title>
        <authorList>
            <person name="Lylloff J.E."/>
            <person name="Skov L.B."/>
            <person name="Jepsen M."/>
            <person name="Hallin P.F."/>
            <person name="Sorensen S.J."/>
            <person name="Stougaard P."/>
            <person name="Glaring M.A."/>
        </authorList>
    </citation>
    <scope>NUCLEOTIDE SEQUENCE [LARGE SCALE GENOMIC DNA]</scope>
    <source>
        <strain evidence="5 6">GCM72</strain>
    </source>
</reference>
<dbReference type="PANTHER" id="PTHR33711">
    <property type="entry name" value="DIOXYGENASE, PUTATIVE (AFU_ORTHOLOGUE AFUA_2G02910)-RELATED"/>
    <property type="match status" value="1"/>
</dbReference>
<feature type="domain" description="Intradiol ring-cleavage dioxygenases" evidence="4">
    <location>
        <begin position="38"/>
        <end position="196"/>
    </location>
</feature>
<evidence type="ECO:0000313" key="5">
    <source>
        <dbReference type="EMBL" id="KKO46198.1"/>
    </source>
</evidence>
<gene>
    <name evidence="5" type="ORF">WG68_07155</name>
</gene>
<dbReference type="STRING" id="336831.WG68_07155"/>
<evidence type="ECO:0000256" key="2">
    <source>
        <dbReference type="ARBA" id="ARBA00022964"/>
    </source>
</evidence>
<dbReference type="Proteomes" id="UP000034228">
    <property type="component" value="Unassembled WGS sequence"/>
</dbReference>
<sequence>MAIASASAIVSTGLHAKMVTPTDAKGPFYPITPQKDKDFDLTQIQGKSGVAKGEIIEISGQVFDTDLNPIEDATIDLWQANSFGKYHHPHDSSDAPVDEYFQGWAIFQSGKDGRFKFKTVMPGAYPLGSSNPRTPHIHLMVSKLGYVELITQMYFPDQPLNDQDGLFKRKSKAQQQAITAKRQGASNRYQYDIVLEKV</sequence>
<comment type="similarity">
    <text evidence="1">Belongs to the intradiol ring-cleavage dioxygenase family.</text>
</comment>
<name>A0A0M2VAN6_9GAMM</name>
<dbReference type="InterPro" id="IPR050770">
    <property type="entry name" value="Intradiol_RC_Dioxygenase"/>
</dbReference>
<dbReference type="Pfam" id="PF00775">
    <property type="entry name" value="Dioxygenase_C"/>
    <property type="match status" value="1"/>
</dbReference>
<keyword evidence="6" id="KW-1185">Reference proteome</keyword>
<dbReference type="EMBL" id="LAHO01000005">
    <property type="protein sequence ID" value="KKO46198.1"/>
    <property type="molecule type" value="Genomic_DNA"/>
</dbReference>
<keyword evidence="3" id="KW-0560">Oxidoreductase</keyword>
<dbReference type="GO" id="GO:0008199">
    <property type="term" value="F:ferric iron binding"/>
    <property type="evidence" value="ECO:0007669"/>
    <property type="project" value="InterPro"/>
</dbReference>
<dbReference type="InterPro" id="IPR000627">
    <property type="entry name" value="Intradiol_dOase_C"/>
</dbReference>
<evidence type="ECO:0000259" key="4">
    <source>
        <dbReference type="Pfam" id="PF00775"/>
    </source>
</evidence>
<dbReference type="SUPFAM" id="SSF49482">
    <property type="entry name" value="Aromatic compound dioxygenase"/>
    <property type="match status" value="1"/>
</dbReference>
<dbReference type="AlphaFoldDB" id="A0A0M2VAN6"/>
<keyword evidence="2" id="KW-0223">Dioxygenase</keyword>
<protein>
    <recommendedName>
        <fullName evidence="4">Intradiol ring-cleavage dioxygenases domain-containing protein</fullName>
    </recommendedName>
</protein>
<dbReference type="InterPro" id="IPR039387">
    <property type="entry name" value="3_4-PCD"/>
</dbReference>
<dbReference type="GO" id="GO:0018578">
    <property type="term" value="F:protocatechuate 3,4-dioxygenase activity"/>
    <property type="evidence" value="ECO:0007669"/>
    <property type="project" value="InterPro"/>
</dbReference>
<evidence type="ECO:0000256" key="1">
    <source>
        <dbReference type="ARBA" id="ARBA00007825"/>
    </source>
</evidence>
<dbReference type="Gene3D" id="2.60.130.10">
    <property type="entry name" value="Aromatic compound dioxygenase"/>
    <property type="match status" value="1"/>
</dbReference>
<dbReference type="InterPro" id="IPR015889">
    <property type="entry name" value="Intradiol_dOase_core"/>
</dbReference>
<evidence type="ECO:0000313" key="6">
    <source>
        <dbReference type="Proteomes" id="UP000034228"/>
    </source>
</evidence>
<organism evidence="5 6">
    <name type="scientific">Arsukibacterium ikkense</name>
    <dbReference type="NCBI Taxonomy" id="336831"/>
    <lineage>
        <taxon>Bacteria</taxon>
        <taxon>Pseudomonadati</taxon>
        <taxon>Pseudomonadota</taxon>
        <taxon>Gammaproteobacteria</taxon>
        <taxon>Chromatiales</taxon>
        <taxon>Chromatiaceae</taxon>
        <taxon>Arsukibacterium</taxon>
    </lineage>
</organism>
<accession>A0A0M2VAN6</accession>
<evidence type="ECO:0000256" key="3">
    <source>
        <dbReference type="ARBA" id="ARBA00023002"/>
    </source>
</evidence>
<proteinExistence type="inferred from homology"/>